<evidence type="ECO:0000313" key="2">
    <source>
        <dbReference type="Proteomes" id="UP000276133"/>
    </source>
</evidence>
<accession>A0A3M7QQH7</accession>
<gene>
    <name evidence="1" type="ORF">BpHYR1_015433</name>
</gene>
<evidence type="ECO:0000313" key="1">
    <source>
        <dbReference type="EMBL" id="RNA13592.1"/>
    </source>
</evidence>
<protein>
    <submittedName>
        <fullName evidence="1">Uncharacterized protein</fullName>
    </submittedName>
</protein>
<dbReference type="EMBL" id="REGN01005372">
    <property type="protein sequence ID" value="RNA13592.1"/>
    <property type="molecule type" value="Genomic_DNA"/>
</dbReference>
<feature type="non-terminal residue" evidence="1">
    <location>
        <position position="1"/>
    </location>
</feature>
<sequence length="97" mass="11464">ISDNLSLESLETEDISRKKVEEQPKSFWGFVAFELKILLTNILSTFRRELLDMKACKKESHLRYYLVSEPSDNEICYNYVIACFKIIYVIVQLYSDK</sequence>
<comment type="caution">
    <text evidence="1">The sequence shown here is derived from an EMBL/GenBank/DDBJ whole genome shotgun (WGS) entry which is preliminary data.</text>
</comment>
<proteinExistence type="predicted"/>
<keyword evidence="2" id="KW-1185">Reference proteome</keyword>
<organism evidence="1 2">
    <name type="scientific">Brachionus plicatilis</name>
    <name type="common">Marine rotifer</name>
    <name type="synonym">Brachionus muelleri</name>
    <dbReference type="NCBI Taxonomy" id="10195"/>
    <lineage>
        <taxon>Eukaryota</taxon>
        <taxon>Metazoa</taxon>
        <taxon>Spiralia</taxon>
        <taxon>Gnathifera</taxon>
        <taxon>Rotifera</taxon>
        <taxon>Eurotatoria</taxon>
        <taxon>Monogononta</taxon>
        <taxon>Pseudotrocha</taxon>
        <taxon>Ploima</taxon>
        <taxon>Brachionidae</taxon>
        <taxon>Brachionus</taxon>
    </lineage>
</organism>
<dbReference type="AlphaFoldDB" id="A0A3M7QQH7"/>
<name>A0A3M7QQH7_BRAPC</name>
<dbReference type="Proteomes" id="UP000276133">
    <property type="component" value="Unassembled WGS sequence"/>
</dbReference>
<reference evidence="1 2" key="1">
    <citation type="journal article" date="2018" name="Sci. Rep.">
        <title>Genomic signatures of local adaptation to the degree of environmental predictability in rotifers.</title>
        <authorList>
            <person name="Franch-Gras L."/>
            <person name="Hahn C."/>
            <person name="Garcia-Roger E.M."/>
            <person name="Carmona M.J."/>
            <person name="Serra M."/>
            <person name="Gomez A."/>
        </authorList>
    </citation>
    <scope>NUCLEOTIDE SEQUENCE [LARGE SCALE GENOMIC DNA]</scope>
    <source>
        <strain evidence="1">HYR1</strain>
    </source>
</reference>